<dbReference type="Proteomes" id="UP000218334">
    <property type="component" value="Unassembled WGS sequence"/>
</dbReference>
<evidence type="ECO:0000313" key="1">
    <source>
        <dbReference type="EMBL" id="PBK60252.1"/>
    </source>
</evidence>
<accession>A0A2H3AZK5</accession>
<dbReference type="EMBL" id="KZ293490">
    <property type="protein sequence ID" value="PBK60252.1"/>
    <property type="molecule type" value="Genomic_DNA"/>
</dbReference>
<reference evidence="2" key="1">
    <citation type="journal article" date="2017" name="Nat. Ecol. Evol.">
        <title>Genome expansion and lineage-specific genetic innovations in the forest pathogenic fungi Armillaria.</title>
        <authorList>
            <person name="Sipos G."/>
            <person name="Prasanna A.N."/>
            <person name="Walter M.C."/>
            <person name="O'Connor E."/>
            <person name="Balint B."/>
            <person name="Krizsan K."/>
            <person name="Kiss B."/>
            <person name="Hess J."/>
            <person name="Varga T."/>
            <person name="Slot J."/>
            <person name="Riley R."/>
            <person name="Boka B."/>
            <person name="Rigling D."/>
            <person name="Barry K."/>
            <person name="Lee J."/>
            <person name="Mihaltcheva S."/>
            <person name="LaButti K."/>
            <person name="Lipzen A."/>
            <person name="Waldron R."/>
            <person name="Moloney N.M."/>
            <person name="Sperisen C."/>
            <person name="Kredics L."/>
            <person name="Vagvoelgyi C."/>
            <person name="Patrignani A."/>
            <person name="Fitzpatrick D."/>
            <person name="Nagy I."/>
            <person name="Doyle S."/>
            <person name="Anderson J.B."/>
            <person name="Grigoriev I.V."/>
            <person name="Gueldener U."/>
            <person name="Muensterkoetter M."/>
            <person name="Nagy L.G."/>
        </authorList>
    </citation>
    <scope>NUCLEOTIDE SEQUENCE [LARGE SCALE GENOMIC DNA]</scope>
    <source>
        <strain evidence="2">28-4</strain>
    </source>
</reference>
<organism evidence="1 2">
    <name type="scientific">Armillaria solidipes</name>
    <dbReference type="NCBI Taxonomy" id="1076256"/>
    <lineage>
        <taxon>Eukaryota</taxon>
        <taxon>Fungi</taxon>
        <taxon>Dikarya</taxon>
        <taxon>Basidiomycota</taxon>
        <taxon>Agaricomycotina</taxon>
        <taxon>Agaricomycetes</taxon>
        <taxon>Agaricomycetidae</taxon>
        <taxon>Agaricales</taxon>
        <taxon>Marasmiineae</taxon>
        <taxon>Physalacriaceae</taxon>
        <taxon>Armillaria</taxon>
    </lineage>
</organism>
<proteinExistence type="predicted"/>
<gene>
    <name evidence="1" type="ORF">ARMSODRAFT_733430</name>
</gene>
<evidence type="ECO:0000313" key="2">
    <source>
        <dbReference type="Proteomes" id="UP000218334"/>
    </source>
</evidence>
<protein>
    <submittedName>
        <fullName evidence="1">Uncharacterized protein</fullName>
    </submittedName>
</protein>
<name>A0A2H3AZK5_9AGAR</name>
<sequence length="170" mass="19319">MSSLFQLTESAYSPLRCVVKSLNIRRFIKWCASNLHSNLQVSTSVMVGLGGFVEWAYSARRGNRKPLPYRFRVLCIQYRLSLMEVLGGGAFLSSRSLPACLTSFLGLTFGLCRFFERRCRSVGYRLFCFVASFYRISYSYSHICTLLNIPLRTLFALQSLLAILEGYSNG</sequence>
<keyword evidence="2" id="KW-1185">Reference proteome</keyword>
<dbReference type="AlphaFoldDB" id="A0A2H3AZK5"/>